<comment type="caution">
    <text evidence="1">The sequence shown here is derived from an EMBL/GenBank/DDBJ whole genome shotgun (WGS) entry which is preliminary data.</text>
</comment>
<sequence length="147" mass="16096">MDDDPYDLERFIRAQDRGGAYASALAELREGSKRGHWMWFVLPQVAGLGRSDMARAYAVSGLSEARAYLRHPVLGPRLRECAAALDALGATDPVEVLGGIDARKLRSSMTLFERASDGEQEAEPFARVLEHFFGGRRDDATNGILGS</sequence>
<evidence type="ECO:0000313" key="1">
    <source>
        <dbReference type="EMBL" id="MFD1054087.1"/>
    </source>
</evidence>
<dbReference type="Proteomes" id="UP001597046">
    <property type="component" value="Unassembled WGS sequence"/>
</dbReference>
<dbReference type="RefSeq" id="WP_386051979.1">
    <property type="nucleotide sequence ID" value="NZ_JBHTKH010000003.1"/>
</dbReference>
<dbReference type="Pfam" id="PF08837">
    <property type="entry name" value="DUF1810"/>
    <property type="match status" value="1"/>
</dbReference>
<dbReference type="EMBL" id="JBHTKH010000003">
    <property type="protein sequence ID" value="MFD1054087.1"/>
    <property type="molecule type" value="Genomic_DNA"/>
</dbReference>
<gene>
    <name evidence="1" type="ORF">ACFQ2V_07205</name>
</gene>
<protein>
    <submittedName>
        <fullName evidence="1">DUF1810 domain-containing protein</fullName>
    </submittedName>
</protein>
<evidence type="ECO:0000313" key="2">
    <source>
        <dbReference type="Proteomes" id="UP001597046"/>
    </source>
</evidence>
<proteinExistence type="predicted"/>
<keyword evidence="2" id="KW-1185">Reference proteome</keyword>
<dbReference type="InterPro" id="IPR014937">
    <property type="entry name" value="DUF1810"/>
</dbReference>
<accession>A0ABW3MV00</accession>
<dbReference type="InterPro" id="IPR036287">
    <property type="entry name" value="Rv1873-like_sf"/>
</dbReference>
<organism evidence="1 2">
    <name type="scientific">Terrabacter terrigena</name>
    <dbReference type="NCBI Taxonomy" id="574718"/>
    <lineage>
        <taxon>Bacteria</taxon>
        <taxon>Bacillati</taxon>
        <taxon>Actinomycetota</taxon>
        <taxon>Actinomycetes</taxon>
        <taxon>Micrococcales</taxon>
        <taxon>Intrasporangiaceae</taxon>
        <taxon>Terrabacter</taxon>
    </lineage>
</organism>
<dbReference type="SUPFAM" id="SSF140736">
    <property type="entry name" value="Rv1873-like"/>
    <property type="match status" value="1"/>
</dbReference>
<reference evidence="2" key="1">
    <citation type="journal article" date="2019" name="Int. J. Syst. Evol. Microbiol.">
        <title>The Global Catalogue of Microorganisms (GCM) 10K type strain sequencing project: providing services to taxonomists for standard genome sequencing and annotation.</title>
        <authorList>
            <consortium name="The Broad Institute Genomics Platform"/>
            <consortium name="The Broad Institute Genome Sequencing Center for Infectious Disease"/>
            <person name="Wu L."/>
            <person name="Ma J."/>
        </authorList>
    </citation>
    <scope>NUCLEOTIDE SEQUENCE [LARGE SCALE GENOMIC DNA]</scope>
    <source>
        <strain evidence="2">CCUG 57508</strain>
    </source>
</reference>
<name>A0ABW3MV00_9MICO</name>
<dbReference type="Gene3D" id="1.25.40.380">
    <property type="entry name" value="Protein of unknown function DUF1810"/>
    <property type="match status" value="1"/>
</dbReference>
<dbReference type="PIRSF" id="PIRSF008546">
    <property type="entry name" value="UCP008546"/>
    <property type="match status" value="1"/>
</dbReference>